<name>A0A9P4T7Y3_CURKU</name>
<dbReference type="OrthoDB" id="271448at2759"/>
<evidence type="ECO:0000313" key="2">
    <source>
        <dbReference type="EMBL" id="KAF2996733.1"/>
    </source>
</evidence>
<proteinExistence type="predicted"/>
<evidence type="ECO:0000313" key="3">
    <source>
        <dbReference type="Proteomes" id="UP000801428"/>
    </source>
</evidence>
<dbReference type="PANTHER" id="PTHR36578">
    <property type="entry name" value="CHROMOSOME 15, WHOLE GENOME SHOTGUN SEQUENCE"/>
    <property type="match status" value="1"/>
</dbReference>
<gene>
    <name evidence="2" type="ORF">E8E13_006166</name>
</gene>
<evidence type="ECO:0008006" key="4">
    <source>
        <dbReference type="Google" id="ProtNLM"/>
    </source>
</evidence>
<dbReference type="AlphaFoldDB" id="A0A9P4T7Y3"/>
<protein>
    <recommendedName>
        <fullName evidence="4">Apple domain-containing protein</fullName>
    </recommendedName>
</protein>
<dbReference type="Proteomes" id="UP000801428">
    <property type="component" value="Unassembled WGS sequence"/>
</dbReference>
<accession>A0A9P4T7Y3</accession>
<sequence>MKHFTGLITLAAVAAASPFPQFLNLAAIIPPSAVAPNVTIPMGKGAVSDVLPAGVVVSKRAACDAQPLGSGPTPSPDTDTAFLSDSDFSTAANGAVTPGGYTLAFANKQASSQTSAYLGYYTLTSYDTGVCAQKCNAVDGCISFNVLFERDPTVEPGPTCDNPPSTTVIKCVLWGTYLTADTATNNGQWRDNFHVVIAGSNGYNREDDWCSPVSGYSCQGVGEAAVISPPQDCHGNQPYLTYQEFTDGAFSAQRCADACASVTGCQFFNTYILLKNGVPQGQICSMYTQSYPDTPEYVNNQGQYAGSDHYTIARSEIYSNSANPGSCPTRQ</sequence>
<dbReference type="PANTHER" id="PTHR36578:SF2">
    <property type="entry name" value="PA14 DOMAIN-CONTAINING PROTEIN"/>
    <property type="match status" value="1"/>
</dbReference>
<dbReference type="EMBL" id="SWKU01000026">
    <property type="protein sequence ID" value="KAF2996733.1"/>
    <property type="molecule type" value="Genomic_DNA"/>
</dbReference>
<organism evidence="2 3">
    <name type="scientific">Curvularia kusanoi</name>
    <name type="common">Cochliobolus kusanoi</name>
    <dbReference type="NCBI Taxonomy" id="90978"/>
    <lineage>
        <taxon>Eukaryota</taxon>
        <taxon>Fungi</taxon>
        <taxon>Dikarya</taxon>
        <taxon>Ascomycota</taxon>
        <taxon>Pezizomycotina</taxon>
        <taxon>Dothideomycetes</taxon>
        <taxon>Pleosporomycetidae</taxon>
        <taxon>Pleosporales</taxon>
        <taxon>Pleosporineae</taxon>
        <taxon>Pleosporaceae</taxon>
        <taxon>Curvularia</taxon>
    </lineage>
</organism>
<keyword evidence="1" id="KW-0732">Signal</keyword>
<reference evidence="2" key="1">
    <citation type="submission" date="2019-04" db="EMBL/GenBank/DDBJ databases">
        <title>Sequencing of skin fungus with MAO and IRED activity.</title>
        <authorList>
            <person name="Marsaioli A.J."/>
            <person name="Bonatto J.M.C."/>
            <person name="Reis Junior O."/>
        </authorList>
    </citation>
    <scope>NUCLEOTIDE SEQUENCE</scope>
    <source>
        <strain evidence="2">30M1</strain>
    </source>
</reference>
<evidence type="ECO:0000256" key="1">
    <source>
        <dbReference type="SAM" id="SignalP"/>
    </source>
</evidence>
<keyword evidence="3" id="KW-1185">Reference proteome</keyword>
<feature type="signal peptide" evidence="1">
    <location>
        <begin position="1"/>
        <end position="16"/>
    </location>
</feature>
<comment type="caution">
    <text evidence="2">The sequence shown here is derived from an EMBL/GenBank/DDBJ whole genome shotgun (WGS) entry which is preliminary data.</text>
</comment>
<feature type="chain" id="PRO_5040429562" description="Apple domain-containing protein" evidence="1">
    <location>
        <begin position="17"/>
        <end position="331"/>
    </location>
</feature>